<sequence>MGFHTFPVERADALDDPSRYRFCSREELLELLDPDPDATVADLGSGTGFYATDVAPFVGTLYAVDVQSAMHDRFREHGVPANVDLVTTNVTSLPFAEDELDGAFSVNTHHEYADKEAFVELARAIRSGGRLVTVDWSADGSGDDGPPRDERFGSDAVVAQLEEAGFSIDAVRDRPETFAIVARR</sequence>
<gene>
    <name evidence="2" type="ORF">SAMN04515672_4305</name>
</gene>
<dbReference type="STRING" id="1095776.SAMN04515672_4305"/>
<dbReference type="InterPro" id="IPR013216">
    <property type="entry name" value="Methyltransf_11"/>
</dbReference>
<dbReference type="Gene3D" id="3.40.50.150">
    <property type="entry name" value="Vaccinia Virus protein VP39"/>
    <property type="match status" value="1"/>
</dbReference>
<evidence type="ECO:0000313" key="3">
    <source>
        <dbReference type="Proteomes" id="UP000198882"/>
    </source>
</evidence>
<keyword evidence="2" id="KW-0808">Transferase</keyword>
<dbReference type="GO" id="GO:0032259">
    <property type="term" value="P:methylation"/>
    <property type="evidence" value="ECO:0007669"/>
    <property type="project" value="UniProtKB-KW"/>
</dbReference>
<dbReference type="AlphaFoldDB" id="A0A1G9FVK3"/>
<evidence type="ECO:0000313" key="2">
    <source>
        <dbReference type="EMBL" id="SDK92409.1"/>
    </source>
</evidence>
<organism evidence="2 3">
    <name type="scientific">Natronorubrum texcoconense</name>
    <dbReference type="NCBI Taxonomy" id="1095776"/>
    <lineage>
        <taxon>Archaea</taxon>
        <taxon>Methanobacteriati</taxon>
        <taxon>Methanobacteriota</taxon>
        <taxon>Stenosarchaea group</taxon>
        <taxon>Halobacteria</taxon>
        <taxon>Halobacteriales</taxon>
        <taxon>Natrialbaceae</taxon>
        <taxon>Natronorubrum</taxon>
    </lineage>
</organism>
<reference evidence="3" key="1">
    <citation type="submission" date="2016-10" db="EMBL/GenBank/DDBJ databases">
        <authorList>
            <person name="Varghese N."/>
            <person name="Submissions S."/>
        </authorList>
    </citation>
    <scope>NUCLEOTIDE SEQUENCE [LARGE SCALE GENOMIC DNA]</scope>
    <source>
        <strain evidence="3">B4,CECT 8067,JCM 17497</strain>
    </source>
</reference>
<dbReference type="RefSeq" id="WP_090311601.1">
    <property type="nucleotide sequence ID" value="NZ_FNFE01000008.1"/>
</dbReference>
<name>A0A1G9FVK3_9EURY</name>
<dbReference type="InterPro" id="IPR029063">
    <property type="entry name" value="SAM-dependent_MTases_sf"/>
</dbReference>
<dbReference type="GO" id="GO:0008757">
    <property type="term" value="F:S-adenosylmethionine-dependent methyltransferase activity"/>
    <property type="evidence" value="ECO:0007669"/>
    <property type="project" value="InterPro"/>
</dbReference>
<dbReference type="Pfam" id="PF08241">
    <property type="entry name" value="Methyltransf_11"/>
    <property type="match status" value="1"/>
</dbReference>
<feature type="domain" description="Methyltransferase type 11" evidence="1">
    <location>
        <begin position="42"/>
        <end position="132"/>
    </location>
</feature>
<dbReference type="CDD" id="cd02440">
    <property type="entry name" value="AdoMet_MTases"/>
    <property type="match status" value="1"/>
</dbReference>
<evidence type="ECO:0000259" key="1">
    <source>
        <dbReference type="Pfam" id="PF08241"/>
    </source>
</evidence>
<protein>
    <submittedName>
        <fullName evidence="2">Methyltransferase domain-containing protein</fullName>
    </submittedName>
</protein>
<dbReference type="SUPFAM" id="SSF53335">
    <property type="entry name" value="S-adenosyl-L-methionine-dependent methyltransferases"/>
    <property type="match status" value="1"/>
</dbReference>
<dbReference type="OrthoDB" id="302307at2157"/>
<dbReference type="Proteomes" id="UP000198882">
    <property type="component" value="Unassembled WGS sequence"/>
</dbReference>
<dbReference type="EMBL" id="FNFE01000008">
    <property type="protein sequence ID" value="SDK92409.1"/>
    <property type="molecule type" value="Genomic_DNA"/>
</dbReference>
<proteinExistence type="predicted"/>
<dbReference type="PANTHER" id="PTHR43861:SF1">
    <property type="entry name" value="TRANS-ACONITATE 2-METHYLTRANSFERASE"/>
    <property type="match status" value="1"/>
</dbReference>
<keyword evidence="2" id="KW-0489">Methyltransferase</keyword>
<keyword evidence="3" id="KW-1185">Reference proteome</keyword>
<accession>A0A1G9FVK3</accession>
<dbReference type="PANTHER" id="PTHR43861">
    <property type="entry name" value="TRANS-ACONITATE 2-METHYLTRANSFERASE-RELATED"/>
    <property type="match status" value="1"/>
</dbReference>